<dbReference type="KEGG" id="haa:A5892_18825"/>
<feature type="transmembrane region" description="Helical" evidence="7">
    <location>
        <begin position="12"/>
        <end position="30"/>
    </location>
</feature>
<evidence type="ECO:0000256" key="2">
    <source>
        <dbReference type="ARBA" id="ARBA00022448"/>
    </source>
</evidence>
<sequence length="308" mass="33421">MLTYILKRFGQAIPTLLIVITVSFFLMRLAPGGPFDGERQLPPEIEANLMAAYHLDEPLWSQYLRYMGGLLQGDFGPSFKYKDFSVTDLIMQGFPVSLELGAWAIALALAIGLPLGIIAALKRNSTVDYVVMGIALGGIAIPNFVIAPIMALVFGVMLAWLPAGGWNGGAWANMVLPVIALSIQQIAAIARLTRASMIEVLGSQYIRTARAKGLSESEVIFHHALRPSLLPVISYLGPAIAGIITGSIVIEQIFGLPGIGRYFVQGALNRDYTLVMGVVVFYGVLIVLLNLIVDLLYSVLDPQIRYDD</sequence>
<dbReference type="NCBIfam" id="NF007008">
    <property type="entry name" value="PRK09471.1"/>
    <property type="match status" value="1"/>
</dbReference>
<evidence type="ECO:0000256" key="3">
    <source>
        <dbReference type="ARBA" id="ARBA00022475"/>
    </source>
</evidence>
<evidence type="ECO:0000259" key="8">
    <source>
        <dbReference type="PROSITE" id="PS50928"/>
    </source>
</evidence>
<dbReference type="Pfam" id="PF19300">
    <property type="entry name" value="BPD_transp_1_N"/>
    <property type="match status" value="1"/>
</dbReference>
<reference evidence="9 10" key="1">
    <citation type="submission" date="2016-04" db="EMBL/GenBank/DDBJ databases">
        <title>Complete Genome Sequence of Halotalea alkalilenta IHB B 13600.</title>
        <authorList>
            <person name="Swarnkar M.K."/>
            <person name="Sharma A."/>
            <person name="Kaushal K."/>
            <person name="Soni R."/>
            <person name="Rana S."/>
            <person name="Singh A.K."/>
            <person name="Gulati A."/>
        </authorList>
    </citation>
    <scope>NUCLEOTIDE SEQUENCE [LARGE SCALE GENOMIC DNA]</scope>
    <source>
        <strain evidence="9 10">IHB B 13600</strain>
    </source>
</reference>
<evidence type="ECO:0000256" key="5">
    <source>
        <dbReference type="ARBA" id="ARBA00022989"/>
    </source>
</evidence>
<dbReference type="InterPro" id="IPR000515">
    <property type="entry name" value="MetI-like"/>
</dbReference>
<organism evidence="9 10">
    <name type="scientific">Halotalea alkalilenta</name>
    <dbReference type="NCBI Taxonomy" id="376489"/>
    <lineage>
        <taxon>Bacteria</taxon>
        <taxon>Pseudomonadati</taxon>
        <taxon>Pseudomonadota</taxon>
        <taxon>Gammaproteobacteria</taxon>
        <taxon>Oceanospirillales</taxon>
        <taxon>Halomonadaceae</taxon>
        <taxon>Halotalea</taxon>
    </lineage>
</organism>
<dbReference type="PROSITE" id="PS50928">
    <property type="entry name" value="ABC_TM1"/>
    <property type="match status" value="1"/>
</dbReference>
<evidence type="ECO:0000313" key="10">
    <source>
        <dbReference type="Proteomes" id="UP000077875"/>
    </source>
</evidence>
<evidence type="ECO:0000256" key="1">
    <source>
        <dbReference type="ARBA" id="ARBA00004651"/>
    </source>
</evidence>
<dbReference type="InterPro" id="IPR045621">
    <property type="entry name" value="BPD_transp_1_N"/>
</dbReference>
<dbReference type="Gene3D" id="1.10.3720.10">
    <property type="entry name" value="MetI-like"/>
    <property type="match status" value="1"/>
</dbReference>
<keyword evidence="2 7" id="KW-0813">Transport</keyword>
<dbReference type="PANTHER" id="PTHR30465:SF74">
    <property type="entry name" value="OLIGOPEPTIDE TRANSPORT SYSTEM PERMEASE PROTEIN OPPB"/>
    <property type="match status" value="1"/>
</dbReference>
<keyword evidence="6 7" id="KW-0472">Membrane</keyword>
<dbReference type="PANTHER" id="PTHR30465">
    <property type="entry name" value="INNER MEMBRANE ABC TRANSPORTER"/>
    <property type="match status" value="1"/>
</dbReference>
<dbReference type="RefSeq" id="WP_064124094.1">
    <property type="nucleotide sequence ID" value="NZ_CP015243.1"/>
</dbReference>
<proteinExistence type="inferred from homology"/>
<feature type="transmembrane region" description="Helical" evidence="7">
    <location>
        <begin position="274"/>
        <end position="297"/>
    </location>
</feature>
<evidence type="ECO:0000256" key="6">
    <source>
        <dbReference type="ARBA" id="ARBA00023136"/>
    </source>
</evidence>
<dbReference type="InterPro" id="IPR035906">
    <property type="entry name" value="MetI-like_sf"/>
</dbReference>
<dbReference type="Pfam" id="PF00528">
    <property type="entry name" value="BPD_transp_1"/>
    <property type="match status" value="1"/>
</dbReference>
<dbReference type="GO" id="GO:0055085">
    <property type="term" value="P:transmembrane transport"/>
    <property type="evidence" value="ECO:0007669"/>
    <property type="project" value="InterPro"/>
</dbReference>
<feature type="transmembrane region" description="Helical" evidence="7">
    <location>
        <begin position="100"/>
        <end position="121"/>
    </location>
</feature>
<name>A0A172YJA3_9GAMM</name>
<dbReference type="AlphaFoldDB" id="A0A172YJA3"/>
<feature type="transmembrane region" description="Helical" evidence="7">
    <location>
        <begin position="133"/>
        <end position="158"/>
    </location>
</feature>
<dbReference type="STRING" id="376489.A5892_18825"/>
<evidence type="ECO:0000256" key="7">
    <source>
        <dbReference type="RuleBase" id="RU363032"/>
    </source>
</evidence>
<evidence type="ECO:0000313" key="9">
    <source>
        <dbReference type="EMBL" id="ANF59256.1"/>
    </source>
</evidence>
<comment type="similarity">
    <text evidence="7">Belongs to the binding-protein-dependent transport system permease family.</text>
</comment>
<accession>A0A172YJA3</accession>
<dbReference type="GO" id="GO:0005886">
    <property type="term" value="C:plasma membrane"/>
    <property type="evidence" value="ECO:0007669"/>
    <property type="project" value="UniProtKB-SubCell"/>
</dbReference>
<keyword evidence="10" id="KW-1185">Reference proteome</keyword>
<keyword evidence="4 7" id="KW-0812">Transmembrane</keyword>
<dbReference type="SUPFAM" id="SSF161098">
    <property type="entry name" value="MetI-like"/>
    <property type="match status" value="1"/>
</dbReference>
<dbReference type="EMBL" id="CP015243">
    <property type="protein sequence ID" value="ANF59256.1"/>
    <property type="molecule type" value="Genomic_DNA"/>
</dbReference>
<keyword evidence="5 7" id="KW-1133">Transmembrane helix</keyword>
<keyword evidence="3" id="KW-1003">Cell membrane</keyword>
<comment type="subcellular location">
    <subcellularLocation>
        <location evidence="1 7">Cell membrane</location>
        <topology evidence="1 7">Multi-pass membrane protein</topology>
    </subcellularLocation>
</comment>
<feature type="transmembrane region" description="Helical" evidence="7">
    <location>
        <begin position="232"/>
        <end position="254"/>
    </location>
</feature>
<protein>
    <submittedName>
        <fullName evidence="9">Oligopeptide transporter permease</fullName>
    </submittedName>
</protein>
<feature type="domain" description="ABC transmembrane type-1" evidence="8">
    <location>
        <begin position="94"/>
        <end position="297"/>
    </location>
</feature>
<dbReference type="Proteomes" id="UP000077875">
    <property type="component" value="Chromosome"/>
</dbReference>
<feature type="transmembrane region" description="Helical" evidence="7">
    <location>
        <begin position="170"/>
        <end position="190"/>
    </location>
</feature>
<gene>
    <name evidence="9" type="primary">oppB</name>
    <name evidence="9" type="ORF">A5892_18825</name>
</gene>
<evidence type="ECO:0000256" key="4">
    <source>
        <dbReference type="ARBA" id="ARBA00022692"/>
    </source>
</evidence>
<dbReference type="CDD" id="cd06261">
    <property type="entry name" value="TM_PBP2"/>
    <property type="match status" value="1"/>
</dbReference>